<name>A0ABZ1HUQ6_9PSEU</name>
<reference evidence="1 2" key="1">
    <citation type="journal article" date="2015" name="Int. J. Syst. Evol. Microbiol.">
        <title>Amycolatopsis rhabdoformis sp. nov., an actinomycete isolated from a tropical forest soil.</title>
        <authorList>
            <person name="Souza W.R."/>
            <person name="Silva R.E."/>
            <person name="Goodfellow M."/>
            <person name="Busarakam K."/>
            <person name="Figueiro F.S."/>
            <person name="Ferreira D."/>
            <person name="Rodrigues-Filho E."/>
            <person name="Moraes L.A.B."/>
            <person name="Zucchi T.D."/>
        </authorList>
    </citation>
    <scope>NUCLEOTIDE SEQUENCE [LARGE SCALE GENOMIC DNA]</scope>
    <source>
        <strain evidence="1 2">NCIMB 14900</strain>
    </source>
</reference>
<dbReference type="RefSeq" id="WP_326565052.1">
    <property type="nucleotide sequence ID" value="NZ_CP142149.1"/>
</dbReference>
<keyword evidence="2" id="KW-1185">Reference proteome</keyword>
<accession>A0ABZ1HUQ6</accession>
<dbReference type="Pfam" id="PF11528">
    <property type="entry name" value="DUF3224"/>
    <property type="match status" value="1"/>
</dbReference>
<evidence type="ECO:0000313" key="2">
    <source>
        <dbReference type="Proteomes" id="UP001330812"/>
    </source>
</evidence>
<dbReference type="Proteomes" id="UP001330812">
    <property type="component" value="Chromosome"/>
</dbReference>
<dbReference type="EMBL" id="CP142149">
    <property type="protein sequence ID" value="WSE26085.1"/>
    <property type="molecule type" value="Genomic_DNA"/>
</dbReference>
<gene>
    <name evidence="1" type="ORF">VSH64_24730</name>
</gene>
<organism evidence="1 2">
    <name type="scientific">Amycolatopsis rhabdoformis</name>
    <dbReference type="NCBI Taxonomy" id="1448059"/>
    <lineage>
        <taxon>Bacteria</taxon>
        <taxon>Bacillati</taxon>
        <taxon>Actinomycetota</taxon>
        <taxon>Actinomycetes</taxon>
        <taxon>Pseudonocardiales</taxon>
        <taxon>Pseudonocardiaceae</taxon>
        <taxon>Amycolatopsis</taxon>
    </lineage>
</organism>
<dbReference type="InterPro" id="IPR021607">
    <property type="entry name" value="DUF3224"/>
</dbReference>
<dbReference type="InterPro" id="IPR023159">
    <property type="entry name" value="SO1590-like_sf"/>
</dbReference>
<dbReference type="SUPFAM" id="SSF159238">
    <property type="entry name" value="SO1590-like"/>
    <property type="match status" value="1"/>
</dbReference>
<dbReference type="Gene3D" id="2.40.350.10">
    <property type="entry name" value="SO1590-like"/>
    <property type="match status" value="1"/>
</dbReference>
<protein>
    <submittedName>
        <fullName evidence="1">DUF3224 domain-containing protein</fullName>
    </submittedName>
</protein>
<proteinExistence type="predicted"/>
<evidence type="ECO:0000313" key="1">
    <source>
        <dbReference type="EMBL" id="WSE26085.1"/>
    </source>
</evidence>
<sequence length="128" mass="13436">MTTTATATFELDKWEPQTQDETDGTEFARVALAKTFTGAVEGTSSVEMLTASNATSRAYVGFERLSVSVDGRKGSFVLRHSADEEGLSLVILVGSGSGELTGISGTAAITQDEAGHHTFTLTYELPAA</sequence>